<accession>A0A5A7MTN1</accession>
<keyword evidence="1" id="KW-0175">Coiled coil</keyword>
<sequence>MNGQQRFLNRMIVFVLAVALLAVVLAEQLSTAFQANPLLNGIIGVVLLLGIVYSFRQVLMLKPETEWLKAYRRGNDSLPERSPRLLGPLAAMIGDQAGDRPVRMTAMSMRSLLDSVDSRLDEGREISRYLTRLLIFLGLLGTFWGLLAVLAAIGNTIQSLSVETSDLSLMFDALKRGLEEPLSGMAIAFSSSLFGLAGSVILGFLDLQSGQAQNRFYNNLEDWLSTVAKVSRGGPSMDMGDEDGASLAAGSYLSALLEQTADSLDQLRRTMEQSETAREDANAGLMRLSEGLSALTDQMRSDQAVTKRLTDAQIHTQRTLERFVDSSDAQTISLDDVSMAHLRNMDLSLRKLLEDQNRASEKTGDLLRSEMKMLARTLAAALDRKPAQSRPTGSPQGDEGQ</sequence>
<comment type="caution">
    <text evidence="4">The sequence shown here is derived from an EMBL/GenBank/DDBJ whole genome shotgun (WGS) entry which is preliminary data.</text>
</comment>
<reference evidence="4 5" key="1">
    <citation type="submission" date="2019-09" db="EMBL/GenBank/DDBJ databases">
        <title>NBRP : Genome information of microbial organism related human and environment.</title>
        <authorList>
            <person name="Hattori M."/>
            <person name="Oshima K."/>
            <person name="Inaba H."/>
            <person name="Suda W."/>
            <person name="Sakamoto M."/>
            <person name="Iino T."/>
            <person name="Kitahara M."/>
            <person name="Oshida Y."/>
            <person name="Iida T."/>
            <person name="Kudo T."/>
            <person name="Itoh T."/>
            <person name="Ohkuma M."/>
        </authorList>
    </citation>
    <scope>NUCLEOTIDE SEQUENCE [LARGE SCALE GENOMIC DNA]</scope>
    <source>
        <strain evidence="4 5">Hi-2</strain>
    </source>
</reference>
<name>A0A5A7MTN1_9PROT</name>
<feature type="transmembrane region" description="Helical" evidence="3">
    <location>
        <begin position="36"/>
        <end position="55"/>
    </location>
</feature>
<gene>
    <name evidence="4" type="ORF">JCM17844_22800</name>
</gene>
<keyword evidence="4" id="KW-0966">Cell projection</keyword>
<evidence type="ECO:0000256" key="2">
    <source>
        <dbReference type="SAM" id="MobiDB-lite"/>
    </source>
</evidence>
<dbReference type="Proteomes" id="UP000322084">
    <property type="component" value="Unassembled WGS sequence"/>
</dbReference>
<dbReference type="EMBL" id="BKCL01000007">
    <property type="protein sequence ID" value="GEQ98643.1"/>
    <property type="molecule type" value="Genomic_DNA"/>
</dbReference>
<keyword evidence="3" id="KW-0812">Transmembrane</keyword>
<dbReference type="AlphaFoldDB" id="A0A5A7MTN1"/>
<evidence type="ECO:0000256" key="3">
    <source>
        <dbReference type="SAM" id="Phobius"/>
    </source>
</evidence>
<keyword evidence="4" id="KW-0282">Flagellum</keyword>
<proteinExistence type="predicted"/>
<keyword evidence="4" id="KW-0969">Cilium</keyword>
<feature type="transmembrane region" description="Helical" evidence="3">
    <location>
        <begin position="133"/>
        <end position="153"/>
    </location>
</feature>
<feature type="transmembrane region" description="Helical" evidence="3">
    <location>
        <begin position="182"/>
        <end position="205"/>
    </location>
</feature>
<evidence type="ECO:0000313" key="4">
    <source>
        <dbReference type="EMBL" id="GEQ98643.1"/>
    </source>
</evidence>
<keyword evidence="3" id="KW-0472">Membrane</keyword>
<evidence type="ECO:0000256" key="1">
    <source>
        <dbReference type="SAM" id="Coils"/>
    </source>
</evidence>
<evidence type="ECO:0000313" key="5">
    <source>
        <dbReference type="Proteomes" id="UP000322084"/>
    </source>
</evidence>
<dbReference type="RefSeq" id="WP_150000899.1">
    <property type="nucleotide sequence ID" value="NZ_BKCL01000007.1"/>
</dbReference>
<feature type="coiled-coil region" evidence="1">
    <location>
        <begin position="257"/>
        <end position="284"/>
    </location>
</feature>
<organism evidence="4 5">
    <name type="scientific">Iodidimonas gelatinilytica</name>
    <dbReference type="NCBI Taxonomy" id="1236966"/>
    <lineage>
        <taxon>Bacteria</taxon>
        <taxon>Pseudomonadati</taxon>
        <taxon>Pseudomonadota</taxon>
        <taxon>Alphaproteobacteria</taxon>
        <taxon>Iodidimonadales</taxon>
        <taxon>Iodidimonadaceae</taxon>
        <taxon>Iodidimonas</taxon>
    </lineage>
</organism>
<keyword evidence="3" id="KW-1133">Transmembrane helix</keyword>
<feature type="region of interest" description="Disordered" evidence="2">
    <location>
        <begin position="379"/>
        <end position="401"/>
    </location>
</feature>
<protein>
    <submittedName>
        <fullName evidence="4">Flagellar motor protein MotA</fullName>
    </submittedName>
</protein>